<evidence type="ECO:0000313" key="4">
    <source>
        <dbReference type="EMBL" id="QPG74867.1"/>
    </source>
</evidence>
<feature type="domain" description="MIF4G-like type 2" evidence="3">
    <location>
        <begin position="679"/>
        <end position="890"/>
    </location>
</feature>
<dbReference type="InterPro" id="IPR027159">
    <property type="entry name" value="CBP80"/>
</dbReference>
<dbReference type="GO" id="GO:0000339">
    <property type="term" value="F:RNA cap binding"/>
    <property type="evidence" value="ECO:0007669"/>
    <property type="project" value="InterPro"/>
</dbReference>
<dbReference type="PANTHER" id="PTHR12412:SF2">
    <property type="entry name" value="NUCLEAR CAP-BINDING PROTEIN SUBUNIT 1"/>
    <property type="match status" value="1"/>
</dbReference>
<feature type="region of interest" description="Disordered" evidence="1">
    <location>
        <begin position="1"/>
        <end position="52"/>
    </location>
</feature>
<dbReference type="AlphaFoldDB" id="A0A875RUR3"/>
<proteinExistence type="predicted"/>
<gene>
    <name evidence="4" type="ORF">FOA43_002203</name>
</gene>
<dbReference type="GO" id="GO:0005634">
    <property type="term" value="C:nucleus"/>
    <property type="evidence" value="ECO:0007669"/>
    <property type="project" value="TreeGrafter"/>
</dbReference>
<dbReference type="PANTHER" id="PTHR12412">
    <property type="entry name" value="CAP BINDING PROTEIN"/>
    <property type="match status" value="1"/>
</dbReference>
<evidence type="ECO:0000256" key="1">
    <source>
        <dbReference type="SAM" id="MobiDB-lite"/>
    </source>
</evidence>
<dbReference type="GO" id="GO:0000184">
    <property type="term" value="P:nuclear-transcribed mRNA catabolic process, nonsense-mediated decay"/>
    <property type="evidence" value="ECO:0007669"/>
    <property type="project" value="TreeGrafter"/>
</dbReference>
<dbReference type="Pfam" id="PF09088">
    <property type="entry name" value="MIF4G_like"/>
    <property type="match status" value="1"/>
</dbReference>
<dbReference type="GO" id="GO:0003729">
    <property type="term" value="F:mRNA binding"/>
    <property type="evidence" value="ECO:0007669"/>
    <property type="project" value="TreeGrafter"/>
</dbReference>
<dbReference type="Gene3D" id="1.25.40.180">
    <property type="match status" value="3"/>
</dbReference>
<evidence type="ECO:0000259" key="3">
    <source>
        <dbReference type="Pfam" id="PF09090"/>
    </source>
</evidence>
<dbReference type="EMBL" id="CP064813">
    <property type="protein sequence ID" value="QPG74867.1"/>
    <property type="molecule type" value="Genomic_DNA"/>
</dbReference>
<dbReference type="Proteomes" id="UP000662931">
    <property type="component" value="Chromosome 2"/>
</dbReference>
<keyword evidence="5" id="KW-1185">Reference proteome</keyword>
<dbReference type="SUPFAM" id="SSF48371">
    <property type="entry name" value="ARM repeat"/>
    <property type="match status" value="3"/>
</dbReference>
<dbReference type="OrthoDB" id="10252707at2759"/>
<evidence type="ECO:0000313" key="5">
    <source>
        <dbReference type="Proteomes" id="UP000662931"/>
    </source>
</evidence>
<dbReference type="InterPro" id="IPR015172">
    <property type="entry name" value="MIF4G-like_typ-1"/>
</dbReference>
<dbReference type="KEGG" id="bnn:FOA43_002203"/>
<accession>A0A875RUR3</accession>
<feature type="compositionally biased region" description="Basic and acidic residues" evidence="1">
    <location>
        <begin position="1"/>
        <end position="12"/>
    </location>
</feature>
<dbReference type="Pfam" id="PF09090">
    <property type="entry name" value="MIF4G_like_2"/>
    <property type="match status" value="1"/>
</dbReference>
<dbReference type="GO" id="GO:0005846">
    <property type="term" value="C:nuclear cap binding complex"/>
    <property type="evidence" value="ECO:0007669"/>
    <property type="project" value="InterPro"/>
</dbReference>
<dbReference type="GO" id="GO:0006406">
    <property type="term" value="P:mRNA export from nucleus"/>
    <property type="evidence" value="ECO:0007669"/>
    <property type="project" value="InterPro"/>
</dbReference>
<organism evidence="4 5">
    <name type="scientific">Eeniella nana</name>
    <name type="common">Yeast</name>
    <name type="synonym">Brettanomyces nanus</name>
    <dbReference type="NCBI Taxonomy" id="13502"/>
    <lineage>
        <taxon>Eukaryota</taxon>
        <taxon>Fungi</taxon>
        <taxon>Dikarya</taxon>
        <taxon>Ascomycota</taxon>
        <taxon>Saccharomycotina</taxon>
        <taxon>Pichiomycetes</taxon>
        <taxon>Pichiales</taxon>
        <taxon>Pichiaceae</taxon>
        <taxon>Brettanomyces</taxon>
    </lineage>
</organism>
<dbReference type="RefSeq" id="XP_038778432.1">
    <property type="nucleotide sequence ID" value="XM_038922504.1"/>
</dbReference>
<dbReference type="GeneID" id="62195604"/>
<protein>
    <submittedName>
        <fullName evidence="4">Uncharacterized protein</fullName>
    </submittedName>
</protein>
<dbReference type="InterPro" id="IPR016024">
    <property type="entry name" value="ARM-type_fold"/>
</dbReference>
<name>A0A875RUR3_EENNA</name>
<sequence>MSELINRKRAFEDSDTEYEPSLPGTGRRPTESEFDEESNPRENRYKRPRRTQLPRELEALKEICHVISQLGDPEDRLESDWRSLSNTISQEFDSGEFKQNLLDYIYAVIIEQPHKVFVMSGLVQCCHALNPEVGKAVIEHMKQNVESLLDQNVAINESDEPGRFTRLKLIGRFLATLIPIMESADFVIDFIKQMIAAAVKVQAESAKRSAIAEVVYYGFTLSIPFVLASDRGGEELKQKCSELIDLAGSFEIKESKYPVELFQHFKTSDDDKPLPYEPKPLVSLVLDAVKNLEDCINIFPDLQKRIDAVIGDQKEDIEKVSLTTFTVGSLNSAEDEIGLYGTVDSLWKYPRFALEIFSRPKGAAFSAIPPVDSYVSLLMRDLIQDLVQNSEFNRITVSRQLLSLIKYINSKMFAKPNSSEDKLTIVNDMRNGVDLINDLETNPDIPESMKETMLNSAKKIELEFNDGYKSTWKMEQVITESVLDLMLHLPESTLPAIYYETLLADTCGRDWTLMKRSEDSHEKVAFAKTIAVTIKYLYRNVQTIDFDIRARVVCWIMIQLSSFNFDWQWADWVDDVAKFEQEVYHPTFFLLHNIIAKEVRVSTPRSIRSTIPKDFWKFTDLSLMSRDRVIEYDSQFFGQSLAESCYDSCAKAIKDEMNSDSSSNDDFGNAETFHLLDQYLFNNSEHPQHDLCHSIYTNLQEGETMESFEGLLNDVRKQISESVDNVEKYIVALVVESVCIIGSRSLSVIEGGALELCGDKLRSVLGEGEERQKWLIEAVLRLWNHEPRIGYLVLEKMRNKKFIKSSQVIESLFDLSNGRVLAVTEIYADELLNRLLFEEAENETETQQEKQKVFGRVSISALNRLAQGKWAIKETLGIIESKLRRIKSKELVQQMKQAASDISEESVKVEALRKLELFEH</sequence>
<dbReference type="InterPro" id="IPR015174">
    <property type="entry name" value="MIF4G-like_typ-2"/>
</dbReference>
<feature type="domain" description="MIF4G-like type 1" evidence="2">
    <location>
        <begin position="369"/>
        <end position="612"/>
    </location>
</feature>
<reference evidence="4" key="1">
    <citation type="submission" date="2020-10" db="EMBL/GenBank/DDBJ databases">
        <authorList>
            <person name="Roach M.J.R."/>
        </authorList>
    </citation>
    <scope>NUCLEOTIDE SEQUENCE</scope>
    <source>
        <strain evidence="4">CBS 1945</strain>
    </source>
</reference>
<evidence type="ECO:0000259" key="2">
    <source>
        <dbReference type="Pfam" id="PF09088"/>
    </source>
</evidence>